<dbReference type="PRINTS" id="PR00162">
    <property type="entry name" value="RIESKE"/>
</dbReference>
<keyword evidence="7" id="KW-0812">Transmembrane</keyword>
<evidence type="ECO:0000313" key="9">
    <source>
        <dbReference type="EMBL" id="EFH81470.1"/>
    </source>
</evidence>
<dbReference type="OrthoDB" id="9767869at2"/>
<keyword evidence="5" id="KW-1015">Disulfide bond</keyword>
<dbReference type="InParanoid" id="D6U4P0"/>
<keyword evidence="3" id="KW-0408">Iron</keyword>
<evidence type="ECO:0000256" key="4">
    <source>
        <dbReference type="ARBA" id="ARBA00023014"/>
    </source>
</evidence>
<dbReference type="PANTHER" id="PTHR39157:SF1">
    <property type="entry name" value="DOXX FAMILY PROTEIN"/>
    <property type="match status" value="1"/>
</dbReference>
<name>D6U4P0_KTERA</name>
<dbReference type="PROSITE" id="PS51296">
    <property type="entry name" value="RIESKE"/>
    <property type="match status" value="1"/>
</dbReference>
<dbReference type="Proteomes" id="UP000004508">
    <property type="component" value="Unassembled WGS sequence"/>
</dbReference>
<dbReference type="PANTHER" id="PTHR39157">
    <property type="entry name" value="INTEGRAL MEMBRANE PROTEIN-RELATED"/>
    <property type="match status" value="1"/>
</dbReference>
<keyword evidence="7" id="KW-0472">Membrane</keyword>
<keyword evidence="1" id="KW-0001">2Fe-2S</keyword>
<dbReference type="Pfam" id="PF04173">
    <property type="entry name" value="DoxD"/>
    <property type="match status" value="1"/>
</dbReference>
<dbReference type="InterPro" id="IPR005805">
    <property type="entry name" value="Rieske_Fe-S_prot_C"/>
</dbReference>
<dbReference type="EMBL" id="ADVG01000004">
    <property type="protein sequence ID" value="EFH81470.1"/>
    <property type="molecule type" value="Genomic_DNA"/>
</dbReference>
<dbReference type="SUPFAM" id="SSF50022">
    <property type="entry name" value="ISP domain"/>
    <property type="match status" value="1"/>
</dbReference>
<evidence type="ECO:0000256" key="6">
    <source>
        <dbReference type="SAM" id="MobiDB-lite"/>
    </source>
</evidence>
<feature type="transmembrane region" description="Helical" evidence="7">
    <location>
        <begin position="128"/>
        <end position="149"/>
    </location>
</feature>
<organism evidence="9 10">
    <name type="scientific">Ktedonobacter racemifer DSM 44963</name>
    <dbReference type="NCBI Taxonomy" id="485913"/>
    <lineage>
        <taxon>Bacteria</taxon>
        <taxon>Bacillati</taxon>
        <taxon>Chloroflexota</taxon>
        <taxon>Ktedonobacteria</taxon>
        <taxon>Ktedonobacterales</taxon>
        <taxon>Ktedonobacteraceae</taxon>
        <taxon>Ktedonobacter</taxon>
    </lineage>
</organism>
<evidence type="ECO:0000256" key="2">
    <source>
        <dbReference type="ARBA" id="ARBA00022723"/>
    </source>
</evidence>
<comment type="caution">
    <text evidence="9">The sequence shown here is derived from an EMBL/GenBank/DDBJ whole genome shotgun (WGS) entry which is preliminary data.</text>
</comment>
<proteinExistence type="predicted"/>
<evidence type="ECO:0000259" key="8">
    <source>
        <dbReference type="PROSITE" id="PS51296"/>
    </source>
</evidence>
<feature type="transmembrane region" description="Helical" evidence="7">
    <location>
        <begin position="102"/>
        <end position="123"/>
    </location>
</feature>
<protein>
    <submittedName>
        <fullName evidence="9">Rieske (2Fe-2S) iron-sulfur domain protein protein</fullName>
    </submittedName>
</protein>
<dbReference type="STRING" id="485913.Krac_2195"/>
<keyword evidence="7" id="KW-1133">Transmembrane helix</keyword>
<dbReference type="AlphaFoldDB" id="D6U4P0"/>
<dbReference type="InterPro" id="IPR007301">
    <property type="entry name" value="DoxD"/>
</dbReference>
<keyword evidence="2" id="KW-0479">Metal-binding</keyword>
<dbReference type="GO" id="GO:0051537">
    <property type="term" value="F:2 iron, 2 sulfur cluster binding"/>
    <property type="evidence" value="ECO:0007669"/>
    <property type="project" value="UniProtKB-KW"/>
</dbReference>
<dbReference type="GO" id="GO:0016705">
    <property type="term" value="F:oxidoreductase activity, acting on paired donors, with incorporation or reduction of molecular oxygen"/>
    <property type="evidence" value="ECO:0007669"/>
    <property type="project" value="UniProtKB-ARBA"/>
</dbReference>
<dbReference type="eggNOG" id="COG2146">
    <property type="taxonomic scope" value="Bacteria"/>
</dbReference>
<dbReference type="Gene3D" id="2.102.10.10">
    <property type="entry name" value="Rieske [2Fe-2S] iron-sulphur domain"/>
    <property type="match status" value="1"/>
</dbReference>
<dbReference type="RefSeq" id="WP_007918861.1">
    <property type="nucleotide sequence ID" value="NZ_ADVG01000004.1"/>
</dbReference>
<gene>
    <name evidence="9" type="ORF">Krac_2195</name>
</gene>
<dbReference type="GO" id="GO:0016020">
    <property type="term" value="C:membrane"/>
    <property type="evidence" value="ECO:0007669"/>
    <property type="project" value="InterPro"/>
</dbReference>
<evidence type="ECO:0000256" key="7">
    <source>
        <dbReference type="SAM" id="Phobius"/>
    </source>
</evidence>
<reference evidence="9 10" key="1">
    <citation type="journal article" date="2011" name="Stand. Genomic Sci.">
        <title>Non-contiguous finished genome sequence and contextual data of the filamentous soil bacterium Ktedonobacter racemifer type strain (SOSP1-21).</title>
        <authorList>
            <person name="Chang Y.J."/>
            <person name="Land M."/>
            <person name="Hauser L."/>
            <person name="Chertkov O."/>
            <person name="Del Rio T.G."/>
            <person name="Nolan M."/>
            <person name="Copeland A."/>
            <person name="Tice H."/>
            <person name="Cheng J.F."/>
            <person name="Lucas S."/>
            <person name="Han C."/>
            <person name="Goodwin L."/>
            <person name="Pitluck S."/>
            <person name="Ivanova N."/>
            <person name="Ovchinikova G."/>
            <person name="Pati A."/>
            <person name="Chen A."/>
            <person name="Palaniappan K."/>
            <person name="Mavromatis K."/>
            <person name="Liolios K."/>
            <person name="Brettin T."/>
            <person name="Fiebig A."/>
            <person name="Rohde M."/>
            <person name="Abt B."/>
            <person name="Goker M."/>
            <person name="Detter J.C."/>
            <person name="Woyke T."/>
            <person name="Bristow J."/>
            <person name="Eisen J.A."/>
            <person name="Markowitz V."/>
            <person name="Hugenholtz P."/>
            <person name="Kyrpides N.C."/>
            <person name="Klenk H.P."/>
            <person name="Lapidus A."/>
        </authorList>
    </citation>
    <scope>NUCLEOTIDE SEQUENCE [LARGE SCALE GENOMIC DNA]</scope>
    <source>
        <strain evidence="10">DSM 44963</strain>
    </source>
</reference>
<evidence type="ECO:0000256" key="1">
    <source>
        <dbReference type="ARBA" id="ARBA00022714"/>
    </source>
</evidence>
<evidence type="ECO:0000313" key="10">
    <source>
        <dbReference type="Proteomes" id="UP000004508"/>
    </source>
</evidence>
<feature type="region of interest" description="Disordered" evidence="6">
    <location>
        <begin position="1"/>
        <end position="31"/>
    </location>
</feature>
<evidence type="ECO:0000256" key="5">
    <source>
        <dbReference type="ARBA" id="ARBA00023157"/>
    </source>
</evidence>
<sequence>MKSTHTPSSIADKSTLHMSTSRSDTPALSGDRPSPIRGWMLFPQRLFLGATFVYAGVQKLTDPQFFHKGTPGYIGNQIIGFAQGSPLHFILVKVAVSHAVLFGWAVALGELAIGLGTLVGLFFRPASFFGIVLSILFLLTASWHVYPYFYGADIVFAWSWLTLFLVGPVGTGLPTLDGWLQRVFFPQGATRRGLIVRTLGVLILGMNTWRSAEPETFRRGSQRRFSASQQQREKRRTFLQGLAVGGVSMAGLAFLGSVLHVFGRPDTTTASGGTAGAGKAASGTSIAQVKAVPVNSAVNFTIPSTGDPGVLIHLSEEQFVAFDTTCTHAGCEVGYDPGSKLLICPCHGAQFDPAHQAAVMQGPAQLPLTAVKIHVDAASGAIILD</sequence>
<feature type="transmembrane region" description="Helical" evidence="7">
    <location>
        <begin position="155"/>
        <end position="176"/>
    </location>
</feature>
<feature type="domain" description="Rieske" evidence="8">
    <location>
        <begin position="289"/>
        <end position="382"/>
    </location>
</feature>
<dbReference type="InterPro" id="IPR036922">
    <property type="entry name" value="Rieske_2Fe-2S_sf"/>
</dbReference>
<keyword evidence="10" id="KW-1185">Reference proteome</keyword>
<keyword evidence="4" id="KW-0411">Iron-sulfur</keyword>
<feature type="transmembrane region" description="Helical" evidence="7">
    <location>
        <begin position="238"/>
        <end position="262"/>
    </location>
</feature>
<evidence type="ECO:0000256" key="3">
    <source>
        <dbReference type="ARBA" id="ARBA00023004"/>
    </source>
</evidence>
<accession>D6U4P0</accession>
<dbReference type="GO" id="GO:0004497">
    <property type="term" value="F:monooxygenase activity"/>
    <property type="evidence" value="ECO:0007669"/>
    <property type="project" value="UniProtKB-ARBA"/>
</dbReference>
<dbReference type="InterPro" id="IPR017941">
    <property type="entry name" value="Rieske_2Fe-2S"/>
</dbReference>
<dbReference type="Pfam" id="PF00355">
    <property type="entry name" value="Rieske"/>
    <property type="match status" value="1"/>
</dbReference>
<feature type="compositionally biased region" description="Polar residues" evidence="6">
    <location>
        <begin position="1"/>
        <end position="26"/>
    </location>
</feature>
<dbReference type="GO" id="GO:0046872">
    <property type="term" value="F:metal ion binding"/>
    <property type="evidence" value="ECO:0007669"/>
    <property type="project" value="UniProtKB-KW"/>
</dbReference>